<dbReference type="PANTHER" id="PTHR12549">
    <property type="entry name" value="JMJC DOMAIN-CONTAINING HISTONE DEMETHYLATION PROTEIN"/>
    <property type="match status" value="1"/>
</dbReference>
<dbReference type="Gene3D" id="2.60.120.650">
    <property type="entry name" value="Cupin"/>
    <property type="match status" value="1"/>
</dbReference>
<feature type="transmembrane region" description="Helical" evidence="12">
    <location>
        <begin position="467"/>
        <end position="486"/>
    </location>
</feature>
<comment type="similarity">
    <text evidence="2">Belongs to the JARID1 histone demethylase family.</text>
</comment>
<keyword evidence="8" id="KW-0539">Nucleus</keyword>
<evidence type="ECO:0000256" key="4">
    <source>
        <dbReference type="ARBA" id="ARBA00022837"/>
    </source>
</evidence>
<dbReference type="SMART" id="SM00558">
    <property type="entry name" value="JmjC"/>
    <property type="match status" value="1"/>
</dbReference>
<dbReference type="Pfam" id="PF14703">
    <property type="entry name" value="PHM7_cyt"/>
    <property type="match status" value="1"/>
</dbReference>
<dbReference type="EMBL" id="CM017321">
    <property type="protein sequence ID" value="KAE7995365.1"/>
    <property type="molecule type" value="Genomic_DNA"/>
</dbReference>
<keyword evidence="10" id="KW-0863">Zinc-finger</keyword>
<dbReference type="Pfam" id="PF13967">
    <property type="entry name" value="RSN1_TM"/>
    <property type="match status" value="1"/>
</dbReference>
<feature type="region of interest" description="Disordered" evidence="11">
    <location>
        <begin position="853"/>
        <end position="893"/>
    </location>
</feature>
<dbReference type="InterPro" id="IPR001841">
    <property type="entry name" value="Znf_RING"/>
</dbReference>
<dbReference type="GO" id="GO:0000785">
    <property type="term" value="C:chromatin"/>
    <property type="evidence" value="ECO:0007669"/>
    <property type="project" value="TreeGrafter"/>
</dbReference>
<feature type="region of interest" description="Disordered" evidence="11">
    <location>
        <begin position="1646"/>
        <end position="1730"/>
    </location>
</feature>
<dbReference type="SUPFAM" id="SSF51197">
    <property type="entry name" value="Clavaminate synthase-like"/>
    <property type="match status" value="1"/>
</dbReference>
<keyword evidence="5" id="KW-0805">Transcription regulation</keyword>
<evidence type="ECO:0000256" key="9">
    <source>
        <dbReference type="ARBA" id="ARBA00023303"/>
    </source>
</evidence>
<feature type="transmembrane region" description="Helical" evidence="12">
    <location>
        <begin position="101"/>
        <end position="120"/>
    </location>
</feature>
<dbReference type="InterPro" id="IPR032880">
    <property type="entry name" value="CSC1/OSCA1-like_N"/>
</dbReference>
<dbReference type="GO" id="GO:0008270">
    <property type="term" value="F:zinc ion binding"/>
    <property type="evidence" value="ECO:0007669"/>
    <property type="project" value="UniProtKB-KW"/>
</dbReference>
<feature type="domain" description="JmjC" evidence="14">
    <location>
        <begin position="1321"/>
        <end position="1577"/>
    </location>
</feature>
<accession>A0A5N6Q819</accession>
<keyword evidence="16" id="KW-1185">Reference proteome</keyword>
<keyword evidence="12" id="KW-0812">Transmembrane</keyword>
<keyword evidence="7" id="KW-0804">Transcription</keyword>
<evidence type="ECO:0000256" key="2">
    <source>
        <dbReference type="ARBA" id="ARBA00006801"/>
    </source>
</evidence>
<name>A0A5N6Q819_9ROSI</name>
<evidence type="ECO:0000256" key="11">
    <source>
        <dbReference type="SAM" id="MobiDB-lite"/>
    </source>
</evidence>
<feature type="transmembrane region" description="Helical" evidence="12">
    <location>
        <begin position="6"/>
        <end position="28"/>
    </location>
</feature>
<keyword evidence="6" id="KW-0406">Ion transport</keyword>
<feature type="compositionally biased region" description="Basic and acidic residues" evidence="11">
    <location>
        <begin position="1865"/>
        <end position="1874"/>
    </location>
</feature>
<feature type="compositionally biased region" description="Basic residues" evidence="11">
    <location>
        <begin position="1919"/>
        <end position="1933"/>
    </location>
</feature>
<feature type="transmembrane region" description="Helical" evidence="12">
    <location>
        <begin position="506"/>
        <end position="533"/>
    </location>
</feature>
<keyword evidence="6" id="KW-0813">Transport</keyword>
<proteinExistence type="inferred from homology"/>
<dbReference type="InterPro" id="IPR027815">
    <property type="entry name" value="CSC1/OSCA1-like_cyt"/>
</dbReference>
<evidence type="ECO:0000256" key="7">
    <source>
        <dbReference type="ARBA" id="ARBA00023163"/>
    </source>
</evidence>
<dbReference type="Pfam" id="PF10497">
    <property type="entry name" value="zf-4CXXC_R1"/>
    <property type="match status" value="1"/>
</dbReference>
<feature type="transmembrane region" description="Helical" evidence="12">
    <location>
        <begin position="419"/>
        <end position="446"/>
    </location>
</feature>
<dbReference type="GO" id="GO:0003712">
    <property type="term" value="F:transcription coregulator activity"/>
    <property type="evidence" value="ECO:0007669"/>
    <property type="project" value="TreeGrafter"/>
</dbReference>
<dbReference type="GO" id="GO:0032454">
    <property type="term" value="F:histone H3K9 demethylase activity"/>
    <property type="evidence" value="ECO:0007669"/>
    <property type="project" value="InterPro"/>
</dbReference>
<feature type="compositionally biased region" description="Basic and acidic residues" evidence="11">
    <location>
        <begin position="866"/>
        <end position="875"/>
    </location>
</feature>
<keyword evidence="4" id="KW-0106">Calcium</keyword>
<dbReference type="GO" id="GO:0031490">
    <property type="term" value="F:chromatin DNA binding"/>
    <property type="evidence" value="ECO:0007669"/>
    <property type="project" value="TreeGrafter"/>
</dbReference>
<feature type="transmembrane region" description="Helical" evidence="12">
    <location>
        <begin position="375"/>
        <end position="399"/>
    </location>
</feature>
<feature type="compositionally biased region" description="Basic and acidic residues" evidence="11">
    <location>
        <begin position="767"/>
        <end position="783"/>
    </location>
</feature>
<feature type="region of interest" description="Disordered" evidence="11">
    <location>
        <begin position="1886"/>
        <end position="1933"/>
    </location>
</feature>
<gene>
    <name evidence="15" type="ORF">FH972_000173</name>
</gene>
<keyword evidence="9" id="KW-0407">Ion channel</keyword>
<keyword evidence="3" id="KW-0479">Metal-binding</keyword>
<feature type="transmembrane region" description="Helical" evidence="12">
    <location>
        <begin position="574"/>
        <end position="604"/>
    </location>
</feature>
<evidence type="ECO:0000313" key="15">
    <source>
        <dbReference type="EMBL" id="KAE7995365.1"/>
    </source>
</evidence>
<dbReference type="PANTHER" id="PTHR12549:SF37">
    <property type="entry name" value="LYSINE-SPECIFIC DEMETHYLASE JMJ26"/>
    <property type="match status" value="1"/>
</dbReference>
<evidence type="ECO:0000256" key="1">
    <source>
        <dbReference type="ARBA" id="ARBA00004123"/>
    </source>
</evidence>
<dbReference type="PROSITE" id="PS50089">
    <property type="entry name" value="ZF_RING_2"/>
    <property type="match status" value="1"/>
</dbReference>
<dbReference type="InterPro" id="IPR003864">
    <property type="entry name" value="CSC1/OSCA1-like_7TM"/>
</dbReference>
<evidence type="ECO:0000256" key="5">
    <source>
        <dbReference type="ARBA" id="ARBA00023015"/>
    </source>
</evidence>
<feature type="compositionally biased region" description="Pro residues" evidence="11">
    <location>
        <begin position="1718"/>
        <end position="1728"/>
    </location>
</feature>
<dbReference type="InterPro" id="IPR045109">
    <property type="entry name" value="LSDs-like"/>
</dbReference>
<dbReference type="GO" id="GO:0016020">
    <property type="term" value="C:membrane"/>
    <property type="evidence" value="ECO:0007669"/>
    <property type="project" value="InterPro"/>
</dbReference>
<evidence type="ECO:0000256" key="12">
    <source>
        <dbReference type="SAM" id="Phobius"/>
    </source>
</evidence>
<dbReference type="Proteomes" id="UP000327013">
    <property type="component" value="Chromosome 1"/>
</dbReference>
<evidence type="ECO:0000256" key="3">
    <source>
        <dbReference type="ARBA" id="ARBA00022723"/>
    </source>
</evidence>
<sequence>MATLKDIGVAAAINILSAFIFLVVFAILRLQPFNDRVYFPKWYHKGLRTDPTHSGAYVRRFVNLDFRSYIRFLNWMPGALRMPEPELIDHAGLDSAVYLRIYLIGLKIFVPIAFLAWAMLVPVNWTNSTLERAKLNDVTSSNIDKLSISNIPVSSQRFWGHIVMAYAITFWTCYVLLREYAKVASMRQQFLASDIRRLDQFTVLARNVPTDPDESVSELVEHFFLVNHPDHYLTHQVVYNANKLAKLVKKMKKTQNWLVYYKNKYSRNSSERPFMKTGFLGLWGNKVDAIDHHESEIEKLSKEVVEERERIAADPKSIMPAAFVSFKSRWGAAVCAQTQQSRNPTIWLTEWAPEPHDVYWPNLAIPYVSLSVRRLIIAVAFFFLTFFFMIPIALVQSLASLEGIEKAAPFLKPVVEKDFIKSLITGFLPGIALKLFLIFLPTILMMMSKFEGFMSQSSLERRSASRYYLFNFVNVFLGSVITGSALEQLDSFIHQSANAIPKTIGVAIPIKATFFITYIMVDGWAGIAAEILMVKHLIIYHLKNFFLVKTEKDREEATDPGSLGFHIGEPRIQFYFLLGLVYATVTPVILPFIIIFFGLAYVVFRHQIINVYNQKYESAAAFWPDVHGRVITALVISQVLLMGLLSTKKAVQSTPFLLALPVLTISFHRFCKGRYEPAFIIYPLQEAMMKDTLERAREPHLNLKGYLQDAYIHPVFKASKDDDDEEEVLDENWENESVVVATKRQYQNDMRRISKFSKVPRNGEVGEILRHGSEESIPNKEENVNAGSSDLRTKLSSKKRRNNQESESSCGQKVAKKRRNPSNKRRRFECNCVDFDFEEDEEYKFIQKARARKRGSNLDSMMTEGNSKDAREKNNGLRNTNASSASKDTCTPKNVKGSGEDHLKCHQCMKKRTVVPCTKCKQKMYCIPCIKHWYPHLKEEEISELCPFCRGNCNCNACLHSNGMIKTSKRDISDSEKIQNLQHLLYSLRPYLKQICEEQTREIEIEATIQRKSYSELEVPQALCHNDERVFCDHCATSIIDLHRSCPKCSYELCLNCCQEIREGSVTSRHEVKFQYINRGSEYIHGGDPLPESSLSKISKEQTEFFTNWSANDDRSVICPPKEIGGCGKCVLELKRILPQGWISSLEVKAVDLLDTFRIVERKCAETSKKVLRRAASRVDSDDNYLYCPASRDILQEENLLQFRQCWTNGNPVIVRDVLDQATGLSWEPMVMWRALCENVDSEISSKMSEVKAIDCLAGCEVEISTLQFFRGYTEGRRYTNFWPEMLKLKDWPPSDKFEDLLPRHCDEFIRVLPFQEYTDPRAGILNLAVKLPPGVLKPDLGPKTYIGYGISEELGRGDSVTKLHCDMSDAVNILTHTAEVVLSDEHHSAIARLKEIHKAQDEKEHLDREKKLKFDQVGQRDNEEMEISEIADIGKFENSKFEIESATSPAFASEQATEETGSALWDIFRREDIPKLEAYLRNHSKEFRHTYCAPVEQVVHPIHDQSFYLTSEHKRKIKEEFGVEPWTFEQRLGEAVFIPAGCPHQVRNLKSCTKVAVDFVSPENVVSRQKDPTQYSFLYVAMAKRLLFPSSLLHFVALLSLNLFISHLSRSLVLADSHFEGFDSEDADPDTEIDSDANILYTGSLRSSPLTHSDPEPTQTTPPDPIPNPTPTPSSRSPPSFEYWDEDEFEGLPVMEQTPPETPIITENATPSDPKSKPSPSPKPKPGPINKVVAAMVEPREGERGKMTPLPENRIHLPSPLDLCQNFTEVFRSYQISQKSPIGLCVPIIGRFDSLSVKLSRRAFELSPLAVAESFPDQNLPLSIIPGLSGSGCGKPLKHSIAEAQVVKENRHARASQKSPAHAQGERAQRMTREEAMKSMVEILSCGSGNEGDGVESIGGGKGGRGFKGRGGPERGRGRGMYRGRGRGRGRG</sequence>
<evidence type="ECO:0000256" key="8">
    <source>
        <dbReference type="ARBA" id="ARBA00023242"/>
    </source>
</evidence>
<evidence type="ECO:0000259" key="13">
    <source>
        <dbReference type="PROSITE" id="PS50089"/>
    </source>
</evidence>
<dbReference type="GO" id="GO:0006357">
    <property type="term" value="P:regulation of transcription by RNA polymerase II"/>
    <property type="evidence" value="ECO:0007669"/>
    <property type="project" value="TreeGrafter"/>
</dbReference>
<evidence type="ECO:0000256" key="6">
    <source>
        <dbReference type="ARBA" id="ARBA00023065"/>
    </source>
</evidence>
<dbReference type="GO" id="GO:0000118">
    <property type="term" value="C:histone deacetylase complex"/>
    <property type="evidence" value="ECO:0007669"/>
    <property type="project" value="TreeGrafter"/>
</dbReference>
<dbReference type="Pfam" id="PF02714">
    <property type="entry name" value="RSN1_7TM"/>
    <property type="match status" value="1"/>
</dbReference>
<keyword evidence="10" id="KW-0862">Zinc</keyword>
<reference evidence="15 16" key="1">
    <citation type="submission" date="2019-06" db="EMBL/GenBank/DDBJ databases">
        <title>A chromosomal-level reference genome of Carpinus fangiana (Coryloideae, Betulaceae).</title>
        <authorList>
            <person name="Yang X."/>
            <person name="Wang Z."/>
            <person name="Zhang L."/>
            <person name="Hao G."/>
            <person name="Liu J."/>
            <person name="Yang Y."/>
        </authorList>
    </citation>
    <scope>NUCLEOTIDE SEQUENCE [LARGE SCALE GENOMIC DNA]</scope>
    <source>
        <strain evidence="15">Cfa_2016G</strain>
        <tissue evidence="15">Leaf</tissue>
    </source>
</reference>
<organism evidence="15 16">
    <name type="scientific">Carpinus fangiana</name>
    <dbReference type="NCBI Taxonomy" id="176857"/>
    <lineage>
        <taxon>Eukaryota</taxon>
        <taxon>Viridiplantae</taxon>
        <taxon>Streptophyta</taxon>
        <taxon>Embryophyta</taxon>
        <taxon>Tracheophyta</taxon>
        <taxon>Spermatophyta</taxon>
        <taxon>Magnoliopsida</taxon>
        <taxon>eudicotyledons</taxon>
        <taxon>Gunneridae</taxon>
        <taxon>Pentapetalae</taxon>
        <taxon>rosids</taxon>
        <taxon>fabids</taxon>
        <taxon>Fagales</taxon>
        <taxon>Betulaceae</taxon>
        <taxon>Carpinus</taxon>
    </lineage>
</organism>
<feature type="region of interest" description="Disordered" evidence="11">
    <location>
        <begin position="764"/>
        <end position="820"/>
    </location>
</feature>
<feature type="transmembrane region" description="Helical" evidence="12">
    <location>
        <begin position="158"/>
        <end position="177"/>
    </location>
</feature>
<evidence type="ECO:0000313" key="16">
    <source>
        <dbReference type="Proteomes" id="UP000327013"/>
    </source>
</evidence>
<comment type="subcellular location">
    <subcellularLocation>
        <location evidence="1">Nucleus</location>
    </subcellularLocation>
</comment>
<dbReference type="GO" id="GO:0034220">
    <property type="term" value="P:monoatomic ion transmembrane transport"/>
    <property type="evidence" value="ECO:0007669"/>
    <property type="project" value="UniProtKB-KW"/>
</dbReference>
<dbReference type="OrthoDB" id="1667110at2759"/>
<dbReference type="InterPro" id="IPR018866">
    <property type="entry name" value="Znf-4CXXC_R1"/>
</dbReference>
<feature type="compositionally biased region" description="Pro residues" evidence="11">
    <location>
        <begin position="1661"/>
        <end position="1673"/>
    </location>
</feature>
<dbReference type="InterPro" id="IPR003347">
    <property type="entry name" value="JmjC_dom"/>
</dbReference>
<evidence type="ECO:0000256" key="10">
    <source>
        <dbReference type="PROSITE-ProRule" id="PRU00175"/>
    </source>
</evidence>
<feature type="compositionally biased region" description="Polar residues" evidence="11">
    <location>
        <begin position="876"/>
        <end position="892"/>
    </location>
</feature>
<feature type="domain" description="RING-type" evidence="13">
    <location>
        <begin position="905"/>
        <end position="950"/>
    </location>
</feature>
<protein>
    <recommendedName>
        <fullName evidence="17">RING-type domain-containing protein</fullName>
    </recommendedName>
</protein>
<dbReference type="PROSITE" id="PS51184">
    <property type="entry name" value="JMJC"/>
    <property type="match status" value="1"/>
</dbReference>
<dbReference type="Pfam" id="PF02373">
    <property type="entry name" value="JmjC"/>
    <property type="match status" value="1"/>
</dbReference>
<evidence type="ECO:0000259" key="14">
    <source>
        <dbReference type="PROSITE" id="PS51184"/>
    </source>
</evidence>
<feature type="compositionally biased region" description="Gly residues" evidence="11">
    <location>
        <begin position="1890"/>
        <end position="1911"/>
    </location>
</feature>
<feature type="region of interest" description="Disordered" evidence="11">
    <location>
        <begin position="1849"/>
        <end position="1874"/>
    </location>
</feature>
<evidence type="ECO:0008006" key="17">
    <source>
        <dbReference type="Google" id="ProtNLM"/>
    </source>
</evidence>
<keyword evidence="12" id="KW-0472">Membrane</keyword>
<keyword evidence="12" id="KW-1133">Transmembrane helix</keyword>